<protein>
    <submittedName>
        <fullName evidence="11">Protein FMP32, mitochondrial-like</fullName>
    </submittedName>
</protein>
<keyword evidence="6" id="KW-0496">Mitochondrion</keyword>
<dbReference type="Proteomes" id="UP000634136">
    <property type="component" value="Unassembled WGS sequence"/>
</dbReference>
<dbReference type="PANTHER" id="PTHR14360">
    <property type="entry name" value="PROTEIN FMP32, MITOCHONDRIAL"/>
    <property type="match status" value="1"/>
</dbReference>
<proteinExistence type="predicted"/>
<reference evidence="11" key="1">
    <citation type="submission" date="2020-09" db="EMBL/GenBank/DDBJ databases">
        <title>Genome-Enabled Discovery of Anthraquinone Biosynthesis in Senna tora.</title>
        <authorList>
            <person name="Kang S.-H."/>
            <person name="Pandey R.P."/>
            <person name="Lee C.-M."/>
            <person name="Sim J.-S."/>
            <person name="Jeong J.-T."/>
            <person name="Choi B.-S."/>
            <person name="Jung M."/>
            <person name="Ginzburg D."/>
            <person name="Zhao K."/>
            <person name="Won S.Y."/>
            <person name="Oh T.-J."/>
            <person name="Yu Y."/>
            <person name="Kim N.-H."/>
            <person name="Lee O.R."/>
            <person name="Lee T.-H."/>
            <person name="Bashyal P."/>
            <person name="Kim T.-S."/>
            <person name="Lee W.-H."/>
            <person name="Kawkins C."/>
            <person name="Kim C.-K."/>
            <person name="Kim J.S."/>
            <person name="Ahn B.O."/>
            <person name="Rhee S.Y."/>
            <person name="Sohng J.K."/>
        </authorList>
    </citation>
    <scope>NUCLEOTIDE SEQUENCE</scope>
    <source>
        <tissue evidence="11">Leaf</tissue>
    </source>
</reference>
<evidence type="ECO:0000256" key="3">
    <source>
        <dbReference type="ARBA" id="ARBA00022692"/>
    </source>
</evidence>
<feature type="region of interest" description="Disordered" evidence="9">
    <location>
        <begin position="441"/>
        <end position="541"/>
    </location>
</feature>
<evidence type="ECO:0000256" key="1">
    <source>
        <dbReference type="ARBA" id="ARBA00004173"/>
    </source>
</evidence>
<comment type="caution">
    <text evidence="11">The sequence shown here is derived from an EMBL/GenBank/DDBJ whole genome shotgun (WGS) entry which is preliminary data.</text>
</comment>
<keyword evidence="12" id="KW-1185">Reference proteome</keyword>
<evidence type="ECO:0000256" key="8">
    <source>
        <dbReference type="SAM" id="Coils"/>
    </source>
</evidence>
<evidence type="ECO:0000259" key="10">
    <source>
        <dbReference type="Pfam" id="PF26130"/>
    </source>
</evidence>
<dbReference type="AlphaFoldDB" id="A0A835CEE0"/>
<evidence type="ECO:0000256" key="5">
    <source>
        <dbReference type="ARBA" id="ARBA00023054"/>
    </source>
</evidence>
<dbReference type="InterPro" id="IPR024461">
    <property type="entry name" value="CCDC90-like"/>
</dbReference>
<feature type="compositionally biased region" description="Basic and acidic residues" evidence="9">
    <location>
        <begin position="456"/>
        <end position="476"/>
    </location>
</feature>
<dbReference type="Pfam" id="PF26130">
    <property type="entry name" value="PB1-like"/>
    <property type="match status" value="1"/>
</dbReference>
<feature type="compositionally biased region" description="Polar residues" evidence="9">
    <location>
        <begin position="376"/>
        <end position="388"/>
    </location>
</feature>
<feature type="compositionally biased region" description="Polar residues" evidence="9">
    <location>
        <begin position="441"/>
        <end position="455"/>
    </location>
</feature>
<dbReference type="Gene3D" id="1.20.5.340">
    <property type="match status" value="1"/>
</dbReference>
<feature type="compositionally biased region" description="Basic residues" evidence="9">
    <location>
        <begin position="477"/>
        <end position="498"/>
    </location>
</feature>
<evidence type="ECO:0000256" key="9">
    <source>
        <dbReference type="SAM" id="MobiDB-lite"/>
    </source>
</evidence>
<evidence type="ECO:0000313" key="12">
    <source>
        <dbReference type="Proteomes" id="UP000634136"/>
    </source>
</evidence>
<keyword evidence="4" id="KW-1133">Transmembrane helix</keyword>
<dbReference type="PANTHER" id="PTHR14360:SF1">
    <property type="entry name" value="PROTEIN FMP32, MITOCHONDRIAL"/>
    <property type="match status" value="1"/>
</dbReference>
<keyword evidence="7" id="KW-0472">Membrane</keyword>
<dbReference type="GO" id="GO:0016020">
    <property type="term" value="C:membrane"/>
    <property type="evidence" value="ECO:0007669"/>
    <property type="project" value="UniProtKB-SubCell"/>
</dbReference>
<name>A0A835CEE0_9FABA</name>
<gene>
    <name evidence="11" type="ORF">G2W53_010721</name>
</gene>
<evidence type="ECO:0000256" key="7">
    <source>
        <dbReference type="ARBA" id="ARBA00023136"/>
    </source>
</evidence>
<evidence type="ECO:0000313" key="11">
    <source>
        <dbReference type="EMBL" id="KAF7835862.1"/>
    </source>
</evidence>
<keyword evidence="3" id="KW-0812">Transmembrane</keyword>
<keyword evidence="5 8" id="KW-0175">Coiled coil</keyword>
<feature type="coiled-coil region" evidence="8">
    <location>
        <begin position="210"/>
        <end position="237"/>
    </location>
</feature>
<comment type="subcellular location">
    <subcellularLocation>
        <location evidence="2">Membrane</location>
    </subcellularLocation>
    <subcellularLocation>
        <location evidence="1">Mitochondrion</location>
    </subcellularLocation>
</comment>
<feature type="compositionally biased region" description="Basic and acidic residues" evidence="9">
    <location>
        <begin position="504"/>
        <end position="513"/>
    </location>
</feature>
<dbReference type="FunFam" id="1.20.5.340:FF:000029">
    <property type="entry name" value="Coiled-coil domain-containing protein 90-like"/>
    <property type="match status" value="1"/>
</dbReference>
<evidence type="ECO:0000256" key="6">
    <source>
        <dbReference type="ARBA" id="ARBA00023128"/>
    </source>
</evidence>
<dbReference type="EMBL" id="JAAIUW010000004">
    <property type="protein sequence ID" value="KAF7835862.1"/>
    <property type="molecule type" value="Genomic_DNA"/>
</dbReference>
<dbReference type="Pfam" id="PF07798">
    <property type="entry name" value="CCDC90-like"/>
    <property type="match status" value="1"/>
</dbReference>
<sequence>MIRPSPYGEVFDSSMKTRTSSLAPIICAQDSMALYKRALHVGVNSGICLSKCSEFVSSLPSNNRKYSKQVSQGMNSNGNRAFLVDTLSLLRGLEARGIPSKQAEAITSAFTEVLSDNMEIVSQSFVSKDEMQKARILHIFEKLEMLQESNLSKFKSQVQSSQEHNFSLLQRETEKLRSDIEKMRSELRYEVDKVNAGQRLDLNLERGRTRDELANQNAETTNLNNKLDREVHALRAEIGAAKYDVIKYCIGTVVSISAFSLAIIRIVMYSSMEFFSVDVHYGGNLEGDPPFAYQGGCTASWENCDIDKWSCEINDCLEELGVVDYGSLWFRLPGHSLEDSLKPILNDKDAMAMAEIATKNRKVDLHVYRPQYIPTTKQPTLTNDAQATTRKEKVVDEDNSEYESNDSALKIRFNDSEEQVDSNGDHGLFDVEVTKAQAMEQSPLDNGNATQSNHDSIVKNHGADNRNVTEIDDAPKGKRNVKKKKVNRKKKADRKRFVQVKQSPIDKDGDGSGHRGLSGDEYESESLASMDSNEENEGLPKDSRFPIFKMLRDMSDYDWEMRTIFLTKDDFNEAIATYVVHAGRDLYFEKSDCKRVKVKCVGKYQGKDCDWEAYAKKLNNEETWQLTTIYGRHSCSKTHDVKLMSSRWLILKVCELILDYRLLSCYSG</sequence>
<evidence type="ECO:0000256" key="2">
    <source>
        <dbReference type="ARBA" id="ARBA00004370"/>
    </source>
</evidence>
<dbReference type="InterPro" id="IPR058594">
    <property type="entry name" value="PB1-like_dom_pln"/>
</dbReference>
<accession>A0A835CEE0</accession>
<feature type="region of interest" description="Disordered" evidence="9">
    <location>
        <begin position="376"/>
        <end position="425"/>
    </location>
</feature>
<dbReference type="GO" id="GO:0005739">
    <property type="term" value="C:mitochondrion"/>
    <property type="evidence" value="ECO:0007669"/>
    <property type="project" value="UniProtKB-SubCell"/>
</dbReference>
<organism evidence="11 12">
    <name type="scientific">Senna tora</name>
    <dbReference type="NCBI Taxonomy" id="362788"/>
    <lineage>
        <taxon>Eukaryota</taxon>
        <taxon>Viridiplantae</taxon>
        <taxon>Streptophyta</taxon>
        <taxon>Embryophyta</taxon>
        <taxon>Tracheophyta</taxon>
        <taxon>Spermatophyta</taxon>
        <taxon>Magnoliopsida</taxon>
        <taxon>eudicotyledons</taxon>
        <taxon>Gunneridae</taxon>
        <taxon>Pentapetalae</taxon>
        <taxon>rosids</taxon>
        <taxon>fabids</taxon>
        <taxon>Fabales</taxon>
        <taxon>Fabaceae</taxon>
        <taxon>Caesalpinioideae</taxon>
        <taxon>Cassia clade</taxon>
        <taxon>Senna</taxon>
    </lineage>
</organism>
<evidence type="ECO:0000256" key="4">
    <source>
        <dbReference type="ARBA" id="ARBA00022989"/>
    </source>
</evidence>
<feature type="domain" description="PB1-like" evidence="10">
    <location>
        <begin position="274"/>
        <end position="365"/>
    </location>
</feature>
<dbReference type="OrthoDB" id="1751576at2759"/>